<dbReference type="AlphaFoldDB" id="A0A382ZVC8"/>
<feature type="region of interest" description="Disordered" evidence="1">
    <location>
        <begin position="1"/>
        <end position="68"/>
    </location>
</feature>
<feature type="non-terminal residue" evidence="2">
    <location>
        <position position="1"/>
    </location>
</feature>
<organism evidence="2">
    <name type="scientific">marine metagenome</name>
    <dbReference type="NCBI Taxonomy" id="408172"/>
    <lineage>
        <taxon>unclassified sequences</taxon>
        <taxon>metagenomes</taxon>
        <taxon>ecological metagenomes</taxon>
    </lineage>
</organism>
<proteinExistence type="predicted"/>
<sequence length="68" mass="7761">HRREELLHRAGQRHRRTRGALSATRAPRTSLLRSRLRPQPDGTLGGAPEARQPGRWRARSALQARHLV</sequence>
<feature type="compositionally biased region" description="Low complexity" evidence="1">
    <location>
        <begin position="24"/>
        <end position="33"/>
    </location>
</feature>
<dbReference type="EMBL" id="UINC01186982">
    <property type="protein sequence ID" value="SVD99467.1"/>
    <property type="molecule type" value="Genomic_DNA"/>
</dbReference>
<gene>
    <name evidence="2" type="ORF">METZ01_LOCUS452321</name>
</gene>
<name>A0A382ZVC8_9ZZZZ</name>
<feature type="non-terminal residue" evidence="2">
    <location>
        <position position="68"/>
    </location>
</feature>
<evidence type="ECO:0000256" key="1">
    <source>
        <dbReference type="SAM" id="MobiDB-lite"/>
    </source>
</evidence>
<evidence type="ECO:0000313" key="2">
    <source>
        <dbReference type="EMBL" id="SVD99467.1"/>
    </source>
</evidence>
<accession>A0A382ZVC8</accession>
<protein>
    <submittedName>
        <fullName evidence="2">Uncharacterized protein</fullName>
    </submittedName>
</protein>
<reference evidence="2" key="1">
    <citation type="submission" date="2018-05" db="EMBL/GenBank/DDBJ databases">
        <authorList>
            <person name="Lanie J.A."/>
            <person name="Ng W.-L."/>
            <person name="Kazmierczak K.M."/>
            <person name="Andrzejewski T.M."/>
            <person name="Davidsen T.M."/>
            <person name="Wayne K.J."/>
            <person name="Tettelin H."/>
            <person name="Glass J.I."/>
            <person name="Rusch D."/>
            <person name="Podicherti R."/>
            <person name="Tsui H.-C.T."/>
            <person name="Winkler M.E."/>
        </authorList>
    </citation>
    <scope>NUCLEOTIDE SEQUENCE</scope>
</reference>